<dbReference type="RefSeq" id="WP_047194241.1">
    <property type="nucleotide sequence ID" value="NZ_CP011371.1"/>
</dbReference>
<protein>
    <submittedName>
        <fullName evidence="2">Uncharacterized protein</fullName>
    </submittedName>
</protein>
<dbReference type="EMBL" id="CP011371">
    <property type="protein sequence ID" value="AKJ28374.1"/>
    <property type="molecule type" value="Genomic_DNA"/>
</dbReference>
<sequence>MVNKALPLLLAAMTLSMGVGAGQEKRVENDPNPPVYPMTTVTAVDIKRNGAWTDDVSSHETPETCSRFTLTWVDVRTYFEKAKQINLRRYSHDLTQSRCYAEGTLKFANGDRARWHIDSVQRGSLVLSDGRTFYFYCAACTDDPEDEDLL</sequence>
<accession>A0A0G3BG28</accession>
<dbReference type="Proteomes" id="UP000035352">
    <property type="component" value="Chromosome"/>
</dbReference>
<organism evidence="2 3">
    <name type="scientific">Caldimonas brevitalea</name>
    <dbReference type="NCBI Taxonomy" id="413882"/>
    <lineage>
        <taxon>Bacteria</taxon>
        <taxon>Pseudomonadati</taxon>
        <taxon>Pseudomonadota</taxon>
        <taxon>Betaproteobacteria</taxon>
        <taxon>Burkholderiales</taxon>
        <taxon>Sphaerotilaceae</taxon>
        <taxon>Caldimonas</taxon>
    </lineage>
</organism>
<feature type="signal peptide" evidence="1">
    <location>
        <begin position="1"/>
        <end position="21"/>
    </location>
</feature>
<dbReference type="AlphaFoldDB" id="A0A0G3BG28"/>
<keyword evidence="3" id="KW-1185">Reference proteome</keyword>
<evidence type="ECO:0000256" key="1">
    <source>
        <dbReference type="SAM" id="SignalP"/>
    </source>
</evidence>
<proteinExistence type="predicted"/>
<feature type="chain" id="PRO_5002551886" evidence="1">
    <location>
        <begin position="22"/>
        <end position="150"/>
    </location>
</feature>
<name>A0A0G3BG28_9BURK</name>
<reference evidence="2 3" key="1">
    <citation type="submission" date="2015-05" db="EMBL/GenBank/DDBJ databases">
        <authorList>
            <person name="Tang B."/>
            <person name="Yu Y."/>
        </authorList>
    </citation>
    <scope>NUCLEOTIDE SEQUENCE [LARGE SCALE GENOMIC DNA]</scope>
    <source>
        <strain evidence="2 3">DSM 7029</strain>
    </source>
</reference>
<gene>
    <name evidence="2" type="ORF">AAW51_1683</name>
</gene>
<evidence type="ECO:0000313" key="2">
    <source>
        <dbReference type="EMBL" id="AKJ28374.1"/>
    </source>
</evidence>
<evidence type="ECO:0000313" key="3">
    <source>
        <dbReference type="Proteomes" id="UP000035352"/>
    </source>
</evidence>
<dbReference type="STRING" id="413882.AAW51_1683"/>
<dbReference type="OrthoDB" id="9005510at2"/>
<dbReference type="KEGG" id="pbh:AAW51_1683"/>
<keyword evidence="1" id="KW-0732">Signal</keyword>